<reference evidence="3" key="2">
    <citation type="submission" date="2021-08" db="EMBL/GenBank/DDBJ databases">
        <authorList>
            <person name="Tani A."/>
            <person name="Ola A."/>
            <person name="Ogura Y."/>
            <person name="Katsura K."/>
            <person name="Hayashi T."/>
        </authorList>
    </citation>
    <scope>NUCLEOTIDE SEQUENCE</scope>
    <source>
        <strain evidence="3">LMG 23639</strain>
    </source>
</reference>
<accession>A0ABQ4SZY6</accession>
<keyword evidence="2" id="KW-0812">Transmembrane</keyword>
<keyword evidence="4" id="KW-1185">Reference proteome</keyword>
<organism evidence="3 4">
    <name type="scientific">Methylobacterium jeotgali</name>
    <dbReference type="NCBI Taxonomy" id="381630"/>
    <lineage>
        <taxon>Bacteria</taxon>
        <taxon>Pseudomonadati</taxon>
        <taxon>Pseudomonadota</taxon>
        <taxon>Alphaproteobacteria</taxon>
        <taxon>Hyphomicrobiales</taxon>
        <taxon>Methylobacteriaceae</taxon>
        <taxon>Methylobacterium</taxon>
    </lineage>
</organism>
<comment type="caution">
    <text evidence="3">The sequence shown here is derived from an EMBL/GenBank/DDBJ whole genome shotgun (WGS) entry which is preliminary data.</text>
</comment>
<dbReference type="EMBL" id="BPQR01000060">
    <property type="protein sequence ID" value="GJE08053.1"/>
    <property type="molecule type" value="Genomic_DNA"/>
</dbReference>
<keyword evidence="2" id="KW-0472">Membrane</keyword>
<protein>
    <submittedName>
        <fullName evidence="3">Uncharacterized protein</fullName>
    </submittedName>
</protein>
<reference evidence="3" key="1">
    <citation type="journal article" date="2021" name="Front. Microbiol.">
        <title>Comprehensive Comparative Genomics and Phenotyping of Methylobacterium Species.</title>
        <authorList>
            <person name="Alessa O."/>
            <person name="Ogura Y."/>
            <person name="Fujitani Y."/>
            <person name="Takami H."/>
            <person name="Hayashi T."/>
            <person name="Sahin N."/>
            <person name="Tani A."/>
        </authorList>
    </citation>
    <scope>NUCLEOTIDE SEQUENCE</scope>
    <source>
        <strain evidence="3">LMG 23639</strain>
    </source>
</reference>
<feature type="transmembrane region" description="Helical" evidence="2">
    <location>
        <begin position="62"/>
        <end position="80"/>
    </location>
</feature>
<name>A0ABQ4SZY6_9HYPH</name>
<sequence length="83" mass="8684">MRRPTSRPIRSRRRSDPAVSAPAPLTWRTPLRLALRFGPPLAGIIVLAAAGVAAIGGDIRPLRFALGLGLILLGLAGGLVKGR</sequence>
<feature type="transmembrane region" description="Helical" evidence="2">
    <location>
        <begin position="37"/>
        <end position="56"/>
    </location>
</feature>
<evidence type="ECO:0000313" key="4">
    <source>
        <dbReference type="Proteomes" id="UP001055102"/>
    </source>
</evidence>
<evidence type="ECO:0000256" key="2">
    <source>
        <dbReference type="SAM" id="Phobius"/>
    </source>
</evidence>
<keyword evidence="2" id="KW-1133">Transmembrane helix</keyword>
<evidence type="ECO:0000256" key="1">
    <source>
        <dbReference type="SAM" id="MobiDB-lite"/>
    </source>
</evidence>
<feature type="region of interest" description="Disordered" evidence="1">
    <location>
        <begin position="1"/>
        <end position="21"/>
    </location>
</feature>
<evidence type="ECO:0000313" key="3">
    <source>
        <dbReference type="EMBL" id="GJE08053.1"/>
    </source>
</evidence>
<feature type="compositionally biased region" description="Basic residues" evidence="1">
    <location>
        <begin position="1"/>
        <end position="13"/>
    </location>
</feature>
<gene>
    <name evidence="3" type="ORF">AOPFMNJM_3387</name>
</gene>
<proteinExistence type="predicted"/>
<dbReference type="Proteomes" id="UP001055102">
    <property type="component" value="Unassembled WGS sequence"/>
</dbReference>